<sequence>MKVAKVTKKDLGQTMADKYQLTKKQSIEMIDWLFEEIKGQMKKRVEVNIKDFGKFKIRESKARVGINPLTKASINIPAKKKVKFYPAKAVKELVV</sequence>
<reference evidence="5" key="1">
    <citation type="submission" date="2017-09" db="EMBL/GenBank/DDBJ databases">
        <title>Depth-based differentiation of microbial function through sediment-hosted aquifers and enrichment of novel symbionts in the deep terrestrial subsurface.</title>
        <authorList>
            <person name="Probst A.J."/>
            <person name="Ladd B."/>
            <person name="Jarett J.K."/>
            <person name="Geller-Mcgrath D.E."/>
            <person name="Sieber C.M.K."/>
            <person name="Emerson J.B."/>
            <person name="Anantharaman K."/>
            <person name="Thomas B.C."/>
            <person name="Malmstrom R."/>
            <person name="Stieglmeier M."/>
            <person name="Klingl A."/>
            <person name="Woyke T."/>
            <person name="Ryan C.M."/>
            <person name="Banfield J.F."/>
        </authorList>
    </citation>
    <scope>NUCLEOTIDE SEQUENCE [LARGE SCALE GENOMIC DNA]</scope>
</reference>
<dbReference type="SMART" id="SM00411">
    <property type="entry name" value="BHL"/>
    <property type="match status" value="1"/>
</dbReference>
<organism evidence="4 5">
    <name type="scientific">Candidatus Komeilibacteria bacterium CG_4_10_14_0_2_um_filter_37_10</name>
    <dbReference type="NCBI Taxonomy" id="1974470"/>
    <lineage>
        <taxon>Bacteria</taxon>
        <taxon>Candidatus Komeiliibacteriota</taxon>
    </lineage>
</organism>
<dbReference type="Pfam" id="PF00216">
    <property type="entry name" value="Bac_DNA_binding"/>
    <property type="match status" value="1"/>
</dbReference>
<dbReference type="EMBL" id="PFPO01000007">
    <property type="protein sequence ID" value="PIZ99842.1"/>
    <property type="molecule type" value="Genomic_DNA"/>
</dbReference>
<dbReference type="GO" id="GO:0003677">
    <property type="term" value="F:DNA binding"/>
    <property type="evidence" value="ECO:0007669"/>
    <property type="project" value="UniProtKB-KW"/>
</dbReference>
<dbReference type="InterPro" id="IPR000119">
    <property type="entry name" value="Hist_DNA-bd"/>
</dbReference>
<dbReference type="GO" id="GO:0030261">
    <property type="term" value="P:chromosome condensation"/>
    <property type="evidence" value="ECO:0007669"/>
    <property type="project" value="UniProtKB-KW"/>
</dbReference>
<comment type="caution">
    <text evidence="4">The sequence shown here is derived from an EMBL/GenBank/DDBJ whole genome shotgun (WGS) entry which is preliminary data.</text>
</comment>
<dbReference type="PRINTS" id="PR01727">
    <property type="entry name" value="DNABINDINGHU"/>
</dbReference>
<dbReference type="GO" id="GO:0030527">
    <property type="term" value="F:structural constituent of chromatin"/>
    <property type="evidence" value="ECO:0007669"/>
    <property type="project" value="InterPro"/>
</dbReference>
<gene>
    <name evidence="4" type="ORF">COX77_00345</name>
</gene>
<evidence type="ECO:0000256" key="3">
    <source>
        <dbReference type="RuleBase" id="RU003939"/>
    </source>
</evidence>
<accession>A0A2M7VGR3</accession>
<keyword evidence="2" id="KW-0238">DNA-binding</keyword>
<evidence type="ECO:0000256" key="1">
    <source>
        <dbReference type="ARBA" id="ARBA00023067"/>
    </source>
</evidence>
<evidence type="ECO:0000256" key="2">
    <source>
        <dbReference type="ARBA" id="ARBA00023125"/>
    </source>
</evidence>
<dbReference type="InterPro" id="IPR010992">
    <property type="entry name" value="IHF-like_DNA-bd_dom_sf"/>
</dbReference>
<dbReference type="PANTHER" id="PTHR33175:SF3">
    <property type="entry name" value="DNA-BINDING PROTEIN HU-BETA"/>
    <property type="match status" value="1"/>
</dbReference>
<keyword evidence="1" id="KW-0226">DNA condensation</keyword>
<proteinExistence type="inferred from homology"/>
<evidence type="ECO:0000313" key="4">
    <source>
        <dbReference type="EMBL" id="PIZ99842.1"/>
    </source>
</evidence>
<evidence type="ECO:0000313" key="5">
    <source>
        <dbReference type="Proteomes" id="UP000230405"/>
    </source>
</evidence>
<comment type="similarity">
    <text evidence="3">Belongs to the bacterial histone-like protein family.</text>
</comment>
<protein>
    <recommendedName>
        <fullName evidence="6">DNA-binding protein</fullName>
    </recommendedName>
</protein>
<dbReference type="SUPFAM" id="SSF47729">
    <property type="entry name" value="IHF-like DNA-binding proteins"/>
    <property type="match status" value="1"/>
</dbReference>
<evidence type="ECO:0008006" key="6">
    <source>
        <dbReference type="Google" id="ProtNLM"/>
    </source>
</evidence>
<dbReference type="Gene3D" id="4.10.520.10">
    <property type="entry name" value="IHF-like DNA-binding proteins"/>
    <property type="match status" value="1"/>
</dbReference>
<name>A0A2M7VGR3_9BACT</name>
<dbReference type="PANTHER" id="PTHR33175">
    <property type="entry name" value="DNA-BINDING PROTEIN HU"/>
    <property type="match status" value="1"/>
</dbReference>
<dbReference type="AlphaFoldDB" id="A0A2M7VGR3"/>
<dbReference type="Proteomes" id="UP000230405">
    <property type="component" value="Unassembled WGS sequence"/>
</dbReference>